<organism evidence="1 2">
    <name type="scientific">Lindgomyces ingoldianus</name>
    <dbReference type="NCBI Taxonomy" id="673940"/>
    <lineage>
        <taxon>Eukaryota</taxon>
        <taxon>Fungi</taxon>
        <taxon>Dikarya</taxon>
        <taxon>Ascomycota</taxon>
        <taxon>Pezizomycotina</taxon>
        <taxon>Dothideomycetes</taxon>
        <taxon>Pleosporomycetidae</taxon>
        <taxon>Pleosporales</taxon>
        <taxon>Lindgomycetaceae</taxon>
        <taxon>Lindgomyces</taxon>
    </lineage>
</organism>
<dbReference type="Proteomes" id="UP000799755">
    <property type="component" value="Unassembled WGS sequence"/>
</dbReference>
<accession>A0ACB6QFM6</accession>
<reference evidence="1" key="1">
    <citation type="journal article" date="2020" name="Stud. Mycol.">
        <title>101 Dothideomycetes genomes: a test case for predicting lifestyles and emergence of pathogens.</title>
        <authorList>
            <person name="Haridas S."/>
            <person name="Albert R."/>
            <person name="Binder M."/>
            <person name="Bloem J."/>
            <person name="Labutti K."/>
            <person name="Salamov A."/>
            <person name="Andreopoulos B."/>
            <person name="Baker S."/>
            <person name="Barry K."/>
            <person name="Bills G."/>
            <person name="Bluhm B."/>
            <person name="Cannon C."/>
            <person name="Castanera R."/>
            <person name="Culley D."/>
            <person name="Daum C."/>
            <person name="Ezra D."/>
            <person name="Gonzalez J."/>
            <person name="Henrissat B."/>
            <person name="Kuo A."/>
            <person name="Liang C."/>
            <person name="Lipzen A."/>
            <person name="Lutzoni F."/>
            <person name="Magnuson J."/>
            <person name="Mondo S."/>
            <person name="Nolan M."/>
            <person name="Ohm R."/>
            <person name="Pangilinan J."/>
            <person name="Park H.-J."/>
            <person name="Ramirez L."/>
            <person name="Alfaro M."/>
            <person name="Sun H."/>
            <person name="Tritt A."/>
            <person name="Yoshinaga Y."/>
            <person name="Zwiers L.-H."/>
            <person name="Turgeon B."/>
            <person name="Goodwin S."/>
            <person name="Spatafora J."/>
            <person name="Crous P."/>
            <person name="Grigoriev I."/>
        </authorList>
    </citation>
    <scope>NUCLEOTIDE SEQUENCE</scope>
    <source>
        <strain evidence="1">ATCC 200398</strain>
    </source>
</reference>
<sequence>MKFLVEGSPMNRQVEFSKDDIATNPMHALDEGSKEFRSDEKAQSELRTRTQEVPRYRVGFHKPRPPPAPGLVLCRTQHPELPVSTLTYQRFEIITSATKKLSFTFSHDISHHLVPLPNALSHISSRGIHSTPLLLSTVDVVNFVPECSLEFLSLSYQIASDYGSFHFPHLRVVKTSSARYCYGFGVNWE</sequence>
<evidence type="ECO:0000313" key="2">
    <source>
        <dbReference type="Proteomes" id="UP000799755"/>
    </source>
</evidence>
<dbReference type="EMBL" id="MU003528">
    <property type="protein sequence ID" value="KAF2465768.1"/>
    <property type="molecule type" value="Genomic_DNA"/>
</dbReference>
<evidence type="ECO:0000313" key="1">
    <source>
        <dbReference type="EMBL" id="KAF2465768.1"/>
    </source>
</evidence>
<comment type="caution">
    <text evidence="1">The sequence shown here is derived from an EMBL/GenBank/DDBJ whole genome shotgun (WGS) entry which is preliminary data.</text>
</comment>
<protein>
    <submittedName>
        <fullName evidence="1">Uncharacterized protein</fullName>
    </submittedName>
</protein>
<proteinExistence type="predicted"/>
<gene>
    <name evidence="1" type="ORF">BDR25DRAFT_360293</name>
</gene>
<keyword evidence="2" id="KW-1185">Reference proteome</keyword>
<name>A0ACB6QFM6_9PLEO</name>